<evidence type="ECO:0000313" key="1">
    <source>
        <dbReference type="EMBL" id="RLJ36303.1"/>
    </source>
</evidence>
<evidence type="ECO:0000313" key="2">
    <source>
        <dbReference type="Proteomes" id="UP000269157"/>
    </source>
</evidence>
<gene>
    <name evidence="1" type="ORF">BCF46_3771</name>
</gene>
<reference evidence="1 2" key="1">
    <citation type="submission" date="2018-10" db="EMBL/GenBank/DDBJ databases">
        <title>Genomic Encyclopedia of Archaeal and Bacterial Type Strains, Phase II (KMG-II): from individual species to whole genera.</title>
        <authorList>
            <person name="Goeker M."/>
        </authorList>
    </citation>
    <scope>NUCLEOTIDE SEQUENCE [LARGE SCALE GENOMIC DNA]</scope>
    <source>
        <strain evidence="1 2">DSM 29466</strain>
    </source>
</reference>
<dbReference type="OrthoDB" id="7853630at2"/>
<name>A0A497VHY5_9RHOB</name>
<dbReference type="AlphaFoldDB" id="A0A497VHY5"/>
<protein>
    <submittedName>
        <fullName evidence="1">Uncharacterized protein</fullName>
    </submittedName>
</protein>
<proteinExistence type="predicted"/>
<dbReference type="EMBL" id="RCCE01000008">
    <property type="protein sequence ID" value="RLJ36303.1"/>
    <property type="molecule type" value="Genomic_DNA"/>
</dbReference>
<keyword evidence="2" id="KW-1185">Reference proteome</keyword>
<dbReference type="RefSeq" id="WP_121028067.1">
    <property type="nucleotide sequence ID" value="NZ_RCCE01000008.1"/>
</dbReference>
<dbReference type="Proteomes" id="UP000269157">
    <property type="component" value="Unassembled WGS sequence"/>
</dbReference>
<sequence>MSFKKLLSTGACMVIIGISAGTSYGLFQRLTEQVATPALAQTLPTKPLAVSETAEQSRFVAAGVTMWTPQEKSNVPTPMIVLPTGTDQPEPPLLRYAPIATNDATSVTPTLLLFAHIEDAVILDARPRAIALPKPTAEARPVARDVVVASAPHNITTPGTLRRFRGQNTGKNSTSSSDQDGIFERIFTPQTALQPLQLRRPTTAASARTAQRLDRFRSVWSTGVYR</sequence>
<organism evidence="1 2">
    <name type="scientific">Litoreibacter meonggei</name>
    <dbReference type="NCBI Taxonomy" id="1049199"/>
    <lineage>
        <taxon>Bacteria</taxon>
        <taxon>Pseudomonadati</taxon>
        <taxon>Pseudomonadota</taxon>
        <taxon>Alphaproteobacteria</taxon>
        <taxon>Rhodobacterales</taxon>
        <taxon>Roseobacteraceae</taxon>
        <taxon>Litoreibacter</taxon>
    </lineage>
</organism>
<accession>A0A497VHY5</accession>
<comment type="caution">
    <text evidence="1">The sequence shown here is derived from an EMBL/GenBank/DDBJ whole genome shotgun (WGS) entry which is preliminary data.</text>
</comment>